<accession>A0A1X7E639</accession>
<evidence type="ECO:0000313" key="2">
    <source>
        <dbReference type="Proteomes" id="UP000192906"/>
    </source>
</evidence>
<dbReference type="STRING" id="1519643.SAMN06295933_2674"/>
<dbReference type="Proteomes" id="UP000192906">
    <property type="component" value="Unassembled WGS sequence"/>
</dbReference>
<name>A0A1X7E639_9BACT</name>
<dbReference type="SMART" id="SM00028">
    <property type="entry name" value="TPR"/>
    <property type="match status" value="2"/>
</dbReference>
<dbReference type="RefSeq" id="WP_085103023.1">
    <property type="nucleotide sequence ID" value="NZ_FWZU01000004.1"/>
</dbReference>
<dbReference type="SUPFAM" id="SSF48452">
    <property type="entry name" value="TPR-like"/>
    <property type="match status" value="1"/>
</dbReference>
<dbReference type="EMBL" id="FWZU01000004">
    <property type="protein sequence ID" value="SMF27839.1"/>
    <property type="molecule type" value="Genomic_DNA"/>
</dbReference>
<protein>
    <submittedName>
        <fullName evidence="1">Tetratricopeptide repeat-containing protein</fullName>
    </submittedName>
</protein>
<dbReference type="Pfam" id="PF13432">
    <property type="entry name" value="TPR_16"/>
    <property type="match status" value="1"/>
</dbReference>
<keyword evidence="2" id="KW-1185">Reference proteome</keyword>
<evidence type="ECO:0000313" key="1">
    <source>
        <dbReference type="EMBL" id="SMF27839.1"/>
    </source>
</evidence>
<dbReference type="InterPro" id="IPR019734">
    <property type="entry name" value="TPR_rpt"/>
</dbReference>
<organism evidence="1 2">
    <name type="scientific">Desulfovibrio gilichinskyi</name>
    <dbReference type="NCBI Taxonomy" id="1519643"/>
    <lineage>
        <taxon>Bacteria</taxon>
        <taxon>Pseudomonadati</taxon>
        <taxon>Thermodesulfobacteriota</taxon>
        <taxon>Desulfovibrionia</taxon>
        <taxon>Desulfovibrionales</taxon>
        <taxon>Desulfovibrionaceae</taxon>
        <taxon>Desulfovibrio</taxon>
    </lineage>
</organism>
<proteinExistence type="predicted"/>
<dbReference type="AlphaFoldDB" id="A0A1X7E639"/>
<dbReference type="Gene3D" id="1.25.40.10">
    <property type="entry name" value="Tetratricopeptide repeat domain"/>
    <property type="match status" value="2"/>
</dbReference>
<sequence>MTDSNTIHDLTGVFSRQKIAKVGTGTTSRKVAQIGYYFIEQLEDDLFEVRPLNSNFVPTGNSEKVSRDSLLTDYTPEPEMYHKQVLPNMKDLQKTLARADRHRKQGNSYSAEMEYTNAIKVDELNVRGNFGVGLCFMERGETERANDVFARLISMDAAFEGKHKHLFNDFGISLRKSKMIPQAIQYYSKALSLSSEDENLHYNLARAYFEAKDYAKTREALKTCLELRADFEEAIKFIAYLDKKKLG</sequence>
<reference evidence="2" key="1">
    <citation type="submission" date="2017-04" db="EMBL/GenBank/DDBJ databases">
        <authorList>
            <person name="Varghese N."/>
            <person name="Submissions S."/>
        </authorList>
    </citation>
    <scope>NUCLEOTIDE SEQUENCE [LARGE SCALE GENOMIC DNA]</scope>
    <source>
        <strain evidence="2">K3S</strain>
    </source>
</reference>
<gene>
    <name evidence="1" type="ORF">SAMN06295933_2674</name>
</gene>
<dbReference type="OrthoDB" id="5469953at2"/>
<dbReference type="InterPro" id="IPR011990">
    <property type="entry name" value="TPR-like_helical_dom_sf"/>
</dbReference>
<dbReference type="Pfam" id="PF14559">
    <property type="entry name" value="TPR_19"/>
    <property type="match status" value="1"/>
</dbReference>